<dbReference type="GeneID" id="78478534"/>
<keyword evidence="2" id="KW-1185">Reference proteome</keyword>
<dbReference type="KEGG" id="fro:AALO17_19150"/>
<dbReference type="STRING" id="1702221.AALO17_19150"/>
<gene>
    <name evidence="1" type="ORF">AALO17_19150</name>
</gene>
<sequence length="67" mass="8080">MNNETQILKDMKEWVMHGFGLMKLRPYCEFLDAVLANDQWLPVYEKYQTTFAELYEEMRAAGYVRRP</sequence>
<name>A0A140DWM2_9FIRM</name>
<accession>A0A140DWM2</accession>
<protein>
    <submittedName>
        <fullName evidence="1">Uncharacterized protein</fullName>
    </submittedName>
</protein>
<dbReference type="Proteomes" id="UP000069771">
    <property type="component" value="Chromosome"/>
</dbReference>
<organism evidence="1 2">
    <name type="scientific">Faecalibaculum rodentium</name>
    <dbReference type="NCBI Taxonomy" id="1702221"/>
    <lineage>
        <taxon>Bacteria</taxon>
        <taxon>Bacillati</taxon>
        <taxon>Bacillota</taxon>
        <taxon>Erysipelotrichia</taxon>
        <taxon>Erysipelotrichales</taxon>
        <taxon>Erysipelotrichaceae</taxon>
        <taxon>Faecalibaculum</taxon>
    </lineage>
</organism>
<dbReference type="EMBL" id="CP011391">
    <property type="protein sequence ID" value="AMK55049.1"/>
    <property type="molecule type" value="Genomic_DNA"/>
</dbReference>
<proteinExistence type="predicted"/>
<dbReference type="RefSeq" id="WP_067558241.1">
    <property type="nucleotide sequence ID" value="NZ_CAMNXC010000017.1"/>
</dbReference>
<reference evidence="1 2" key="1">
    <citation type="journal article" date="2016" name="Gut Pathog.">
        <title>Whole genome sequencing of "Faecalibaculum rodentium" ALO17, isolated from C57BL/6J laboratory mouse feces.</title>
        <authorList>
            <person name="Lim S."/>
            <person name="Chang D.H."/>
            <person name="Ahn S."/>
            <person name="Kim B.C."/>
        </authorList>
    </citation>
    <scope>NUCLEOTIDE SEQUENCE [LARGE SCALE GENOMIC DNA]</scope>
    <source>
        <strain evidence="1 2">Alo17</strain>
    </source>
</reference>
<evidence type="ECO:0000313" key="2">
    <source>
        <dbReference type="Proteomes" id="UP000069771"/>
    </source>
</evidence>
<dbReference type="AlphaFoldDB" id="A0A140DWM2"/>
<evidence type="ECO:0000313" key="1">
    <source>
        <dbReference type="EMBL" id="AMK55049.1"/>
    </source>
</evidence>